<name>A0A8H8P323_9AGAM</name>
<sequence>MYSRTSNANIVKEGENSHGTKEGEYWVDIESKLTLLLTEDRTARSERDRAKDREIALSEKLSELLEELSPPVNFSIRHRQSSMWDYTSPSSYHPPLPSFIHMHDWAIVRDLWKMHCTKEDMLALFGEHTDHQGIDNAHKMLLQGDIFFYDTEKNHSPPIPMTYGEILGNNGLIASSLSLKPNSVLPHLVACDLMASTHITTASYLSLVGMSAEFQCKRCLDAKQVTWVELVRHYIISNEFFKKNLKIVRSLGGCITHRNAHDTYLPTQQTMVGSCSIDPQMELDAHTGKRRKGLLCAQVPGLKDVVAPEWAIVRHLQDVPAHTLIRHGIAEPAACLHYTPQHVYDSIADFGGYGLPPHDLAFL</sequence>
<dbReference type="RefSeq" id="XP_043184547.1">
    <property type="nucleotide sequence ID" value="XM_043330450.1"/>
</dbReference>
<dbReference type="Proteomes" id="UP000650533">
    <property type="component" value="Chromosome 11"/>
</dbReference>
<dbReference type="AlphaFoldDB" id="A0A8H8P323"/>
<gene>
    <name evidence="1" type="ORF">RhiXN_10634</name>
</gene>
<reference evidence="1" key="1">
    <citation type="submission" date="2020-05" db="EMBL/GenBank/DDBJ databases">
        <title>Evolutionary and genomic comparisons of hybrid uninucleate and nonhybrid Rhizoctonia fungi.</title>
        <authorList>
            <person name="Li C."/>
            <person name="Chen X."/>
        </authorList>
    </citation>
    <scope>NUCLEOTIDE SEQUENCE</scope>
    <source>
        <strain evidence="1">AG-1 IA</strain>
    </source>
</reference>
<protein>
    <submittedName>
        <fullName evidence="1">Uncharacterized protein</fullName>
    </submittedName>
</protein>
<evidence type="ECO:0000313" key="2">
    <source>
        <dbReference type="Proteomes" id="UP000650533"/>
    </source>
</evidence>
<organism evidence="1 2">
    <name type="scientific">Rhizoctonia solani</name>
    <dbReference type="NCBI Taxonomy" id="456999"/>
    <lineage>
        <taxon>Eukaryota</taxon>
        <taxon>Fungi</taxon>
        <taxon>Dikarya</taxon>
        <taxon>Basidiomycota</taxon>
        <taxon>Agaricomycotina</taxon>
        <taxon>Agaricomycetes</taxon>
        <taxon>Cantharellales</taxon>
        <taxon>Ceratobasidiaceae</taxon>
        <taxon>Rhizoctonia</taxon>
    </lineage>
</organism>
<proteinExistence type="predicted"/>
<evidence type="ECO:0000313" key="1">
    <source>
        <dbReference type="EMBL" id="QRW24310.1"/>
    </source>
</evidence>
<dbReference type="EMBL" id="CP059668">
    <property type="protein sequence ID" value="QRW24310.1"/>
    <property type="molecule type" value="Genomic_DNA"/>
</dbReference>
<accession>A0A8H8P323</accession>
<dbReference type="GeneID" id="67032913"/>
<dbReference type="KEGG" id="rsx:RhiXN_10634"/>